<evidence type="ECO:0000313" key="1">
    <source>
        <dbReference type="EMBL" id="RVW61498.1"/>
    </source>
</evidence>
<sequence length="123" mass="14026">MKCKSLLKHQYKSMRCPICQSYEHLVEECPTIPTAMKKCLEIKQMSLDNSSPTTMLHTEYFQLKLENHPISPRSQGTSVYTATQPSPTSSNLEQAIVNLSKVWEILLEIRNPSMLNSVKELTV</sequence>
<dbReference type="Proteomes" id="UP000288805">
    <property type="component" value="Unassembled WGS sequence"/>
</dbReference>
<reference evidence="1 2" key="1">
    <citation type="journal article" date="2018" name="PLoS Genet.">
        <title>Population sequencing reveals clonal diversity and ancestral inbreeding in the grapevine cultivar Chardonnay.</title>
        <authorList>
            <person name="Roach M.J."/>
            <person name="Johnson D.L."/>
            <person name="Bohlmann J."/>
            <person name="van Vuuren H.J."/>
            <person name="Jones S.J."/>
            <person name="Pretorius I.S."/>
            <person name="Schmidt S.A."/>
            <person name="Borneman A.R."/>
        </authorList>
    </citation>
    <scope>NUCLEOTIDE SEQUENCE [LARGE SCALE GENOMIC DNA]</scope>
    <source>
        <strain evidence="2">cv. Chardonnay</strain>
        <tissue evidence="1">Leaf</tissue>
    </source>
</reference>
<organism evidence="1 2">
    <name type="scientific">Vitis vinifera</name>
    <name type="common">Grape</name>
    <dbReference type="NCBI Taxonomy" id="29760"/>
    <lineage>
        <taxon>Eukaryota</taxon>
        <taxon>Viridiplantae</taxon>
        <taxon>Streptophyta</taxon>
        <taxon>Embryophyta</taxon>
        <taxon>Tracheophyta</taxon>
        <taxon>Spermatophyta</taxon>
        <taxon>Magnoliopsida</taxon>
        <taxon>eudicotyledons</taxon>
        <taxon>Gunneridae</taxon>
        <taxon>Pentapetalae</taxon>
        <taxon>rosids</taxon>
        <taxon>Vitales</taxon>
        <taxon>Vitaceae</taxon>
        <taxon>Viteae</taxon>
        <taxon>Vitis</taxon>
    </lineage>
</organism>
<dbReference type="EMBL" id="QGNW01000837">
    <property type="protein sequence ID" value="RVW61498.1"/>
    <property type="molecule type" value="Genomic_DNA"/>
</dbReference>
<comment type="caution">
    <text evidence="1">The sequence shown here is derived from an EMBL/GenBank/DDBJ whole genome shotgun (WGS) entry which is preliminary data.</text>
</comment>
<evidence type="ECO:0000313" key="2">
    <source>
        <dbReference type="Proteomes" id="UP000288805"/>
    </source>
</evidence>
<accession>A0A438FNH1</accession>
<protein>
    <submittedName>
        <fullName evidence="1">Uncharacterized protein</fullName>
    </submittedName>
</protein>
<gene>
    <name evidence="1" type="ORF">CK203_065966</name>
</gene>
<dbReference type="AlphaFoldDB" id="A0A438FNH1"/>
<proteinExistence type="predicted"/>
<name>A0A438FNH1_VITVI</name>